<dbReference type="RefSeq" id="WP_264486399.1">
    <property type="nucleotide sequence ID" value="NZ_JAPDDT010000002.1"/>
</dbReference>
<accession>A0ABT3GFB2</accession>
<name>A0ABT3GFB2_9BACT</name>
<proteinExistence type="predicted"/>
<protein>
    <recommendedName>
        <fullName evidence="3">Lipoprotein</fullName>
    </recommendedName>
</protein>
<evidence type="ECO:0008006" key="3">
    <source>
        <dbReference type="Google" id="ProtNLM"/>
    </source>
</evidence>
<evidence type="ECO:0000313" key="1">
    <source>
        <dbReference type="EMBL" id="MCW1922290.1"/>
    </source>
</evidence>
<evidence type="ECO:0000313" key="2">
    <source>
        <dbReference type="Proteomes" id="UP001320876"/>
    </source>
</evidence>
<keyword evidence="2" id="KW-1185">Reference proteome</keyword>
<sequence>MRRLLLALAAIIAPCTTSCVPRTYEALTVVEHSGPAELDPIGASFEAHIFTLSPLKAAVPTSEEYRQRISEGKRHPKTLARKGEEYLYIPSKSSSQYNSAPHDYLLDRSCGRFMTTSYDPEFTSRLEYARDGEGWRLQLPLPNHFNNNSTGPRSNK</sequence>
<reference evidence="1 2" key="1">
    <citation type="submission" date="2022-10" db="EMBL/GenBank/DDBJ databases">
        <title>Luteolibacter arcticus strain CCTCC AB 2014275, whole genome shotgun sequencing project.</title>
        <authorList>
            <person name="Zhao G."/>
            <person name="Shen L."/>
        </authorList>
    </citation>
    <scope>NUCLEOTIDE SEQUENCE [LARGE SCALE GENOMIC DNA]</scope>
    <source>
        <strain evidence="1 2">CCTCC AB 2014275</strain>
    </source>
</reference>
<dbReference type="EMBL" id="JAPDDT010000002">
    <property type="protein sequence ID" value="MCW1922290.1"/>
    <property type="molecule type" value="Genomic_DNA"/>
</dbReference>
<comment type="caution">
    <text evidence="1">The sequence shown here is derived from an EMBL/GenBank/DDBJ whole genome shotgun (WGS) entry which is preliminary data.</text>
</comment>
<gene>
    <name evidence="1" type="ORF">OKA05_06975</name>
</gene>
<dbReference type="Proteomes" id="UP001320876">
    <property type="component" value="Unassembled WGS sequence"/>
</dbReference>
<organism evidence="1 2">
    <name type="scientific">Luteolibacter arcticus</name>
    <dbReference type="NCBI Taxonomy" id="1581411"/>
    <lineage>
        <taxon>Bacteria</taxon>
        <taxon>Pseudomonadati</taxon>
        <taxon>Verrucomicrobiota</taxon>
        <taxon>Verrucomicrobiia</taxon>
        <taxon>Verrucomicrobiales</taxon>
        <taxon>Verrucomicrobiaceae</taxon>
        <taxon>Luteolibacter</taxon>
    </lineage>
</organism>